<dbReference type="Gene3D" id="3.30.200.20">
    <property type="entry name" value="Phosphorylase Kinase, domain 1"/>
    <property type="match status" value="1"/>
</dbReference>
<keyword evidence="1" id="KW-0547">Nucleotide-binding</keyword>
<dbReference type="InterPro" id="IPR017441">
    <property type="entry name" value="Protein_kinase_ATP_BS"/>
</dbReference>
<dbReference type="InterPro" id="IPR011009">
    <property type="entry name" value="Kinase-like_dom_sf"/>
</dbReference>
<feature type="domain" description="Protein kinase" evidence="2">
    <location>
        <begin position="37"/>
        <end position="161"/>
    </location>
</feature>
<dbReference type="EMBL" id="CAMGYJ010000004">
    <property type="protein sequence ID" value="CAI0398783.1"/>
    <property type="molecule type" value="Genomic_DNA"/>
</dbReference>
<dbReference type="Pfam" id="PF00069">
    <property type="entry name" value="Pkinase"/>
    <property type="match status" value="1"/>
</dbReference>
<evidence type="ECO:0000313" key="4">
    <source>
        <dbReference type="Proteomes" id="UP001154282"/>
    </source>
</evidence>
<dbReference type="PANTHER" id="PTHR48007">
    <property type="entry name" value="LEUCINE-RICH REPEAT RECEPTOR-LIKE PROTEIN KINASE PXC1"/>
    <property type="match status" value="1"/>
</dbReference>
<protein>
    <recommendedName>
        <fullName evidence="2">Protein kinase domain-containing protein</fullName>
    </recommendedName>
</protein>
<sequence>MRSEYSITSADSGAAAASFEVLSNPLVKGLKFNDLLKAPAELLGKGKHGSVYKVVLDNGAAIAVKRTKDWGISCEDFSRRIKRIDKVKHPRVLNPLAFYCSDQEKLLVYEYQPNASLFMLLHGKGFSSSPSILFGGNEPKHRNPNSNLFFKSSRRRIFVYV</sequence>
<feature type="binding site" evidence="1">
    <location>
        <position position="65"/>
    </location>
    <ligand>
        <name>ATP</name>
        <dbReference type="ChEBI" id="CHEBI:30616"/>
    </ligand>
</feature>
<name>A0AAV0IPV2_9ROSI</name>
<dbReference type="PANTHER" id="PTHR48007:SF79">
    <property type="entry name" value="(WILD MALAYSIAN BANANA) HYPOTHETICAL PROTEIN"/>
    <property type="match status" value="1"/>
</dbReference>
<dbReference type="AlphaFoldDB" id="A0AAV0IPV2"/>
<dbReference type="PROSITE" id="PS00107">
    <property type="entry name" value="PROTEIN_KINASE_ATP"/>
    <property type="match status" value="1"/>
</dbReference>
<organism evidence="3 4">
    <name type="scientific">Linum tenue</name>
    <dbReference type="NCBI Taxonomy" id="586396"/>
    <lineage>
        <taxon>Eukaryota</taxon>
        <taxon>Viridiplantae</taxon>
        <taxon>Streptophyta</taxon>
        <taxon>Embryophyta</taxon>
        <taxon>Tracheophyta</taxon>
        <taxon>Spermatophyta</taxon>
        <taxon>Magnoliopsida</taxon>
        <taxon>eudicotyledons</taxon>
        <taxon>Gunneridae</taxon>
        <taxon>Pentapetalae</taxon>
        <taxon>rosids</taxon>
        <taxon>fabids</taxon>
        <taxon>Malpighiales</taxon>
        <taxon>Linaceae</taxon>
        <taxon>Linum</taxon>
    </lineage>
</organism>
<dbReference type="PROSITE" id="PS50011">
    <property type="entry name" value="PROTEIN_KINASE_DOM"/>
    <property type="match status" value="1"/>
</dbReference>
<dbReference type="Proteomes" id="UP001154282">
    <property type="component" value="Unassembled WGS sequence"/>
</dbReference>
<reference evidence="3" key="1">
    <citation type="submission" date="2022-08" db="EMBL/GenBank/DDBJ databases">
        <authorList>
            <person name="Gutierrez-Valencia J."/>
        </authorList>
    </citation>
    <scope>NUCLEOTIDE SEQUENCE</scope>
</reference>
<dbReference type="GO" id="GO:0005524">
    <property type="term" value="F:ATP binding"/>
    <property type="evidence" value="ECO:0007669"/>
    <property type="project" value="UniProtKB-UniRule"/>
</dbReference>
<dbReference type="SUPFAM" id="SSF56112">
    <property type="entry name" value="Protein kinase-like (PK-like)"/>
    <property type="match status" value="1"/>
</dbReference>
<keyword evidence="1" id="KW-0067">ATP-binding</keyword>
<evidence type="ECO:0000256" key="1">
    <source>
        <dbReference type="PROSITE-ProRule" id="PRU10141"/>
    </source>
</evidence>
<dbReference type="InterPro" id="IPR000719">
    <property type="entry name" value="Prot_kinase_dom"/>
</dbReference>
<proteinExistence type="predicted"/>
<gene>
    <name evidence="3" type="ORF">LITE_LOCUS10033</name>
</gene>
<evidence type="ECO:0000313" key="3">
    <source>
        <dbReference type="EMBL" id="CAI0398783.1"/>
    </source>
</evidence>
<keyword evidence="4" id="KW-1185">Reference proteome</keyword>
<evidence type="ECO:0000259" key="2">
    <source>
        <dbReference type="PROSITE" id="PS50011"/>
    </source>
</evidence>
<dbReference type="GO" id="GO:0004672">
    <property type="term" value="F:protein kinase activity"/>
    <property type="evidence" value="ECO:0007669"/>
    <property type="project" value="InterPro"/>
</dbReference>
<dbReference type="InterPro" id="IPR046959">
    <property type="entry name" value="PRK1-6/SRF4-like"/>
</dbReference>
<accession>A0AAV0IPV2</accession>
<comment type="caution">
    <text evidence="3">The sequence shown here is derived from an EMBL/GenBank/DDBJ whole genome shotgun (WGS) entry which is preliminary data.</text>
</comment>